<gene>
    <name evidence="1" type="ORF">KPZU09_55600</name>
</gene>
<organism evidence="1 2">
    <name type="scientific">Klebsiella pneumoniae</name>
    <dbReference type="NCBI Taxonomy" id="573"/>
    <lineage>
        <taxon>Bacteria</taxon>
        <taxon>Pseudomonadati</taxon>
        <taxon>Pseudomonadota</taxon>
        <taxon>Gammaproteobacteria</taxon>
        <taxon>Enterobacterales</taxon>
        <taxon>Enterobacteriaceae</taxon>
        <taxon>Klebsiella/Raoultella group</taxon>
        <taxon>Klebsiella</taxon>
        <taxon>Klebsiella pneumoniae complex</taxon>
    </lineage>
</organism>
<reference evidence="1" key="1">
    <citation type="submission" date="2020-10" db="EMBL/GenBank/DDBJ databases">
        <title>Genome Sequence of ESBL Producing Zambian Clinical Strains.</title>
        <authorList>
            <person name="Shawa M."/>
            <person name="Furuta Y."/>
            <person name="Simbotwe M."/>
            <person name="Mulenga E."/>
            <person name="Mubanga M."/>
            <person name="Mulenga G."/>
            <person name="Kaile C."/>
            <person name="Zorigt T."/>
            <person name="Hang'ombe B."/>
            <person name="Higashi H."/>
        </authorList>
    </citation>
    <scope>NUCLEOTIDE SEQUENCE</scope>
    <source>
        <strain evidence="1">Zam_UTH_09</strain>
    </source>
</reference>
<proteinExistence type="predicted"/>
<evidence type="ECO:0000313" key="1">
    <source>
        <dbReference type="EMBL" id="GHK55824.1"/>
    </source>
</evidence>
<accession>A0A8D6EAN1</accession>
<name>A0A8D6EAN1_KLEPN</name>
<protein>
    <submittedName>
        <fullName evidence="1">Uncharacterized protein</fullName>
    </submittedName>
</protein>
<dbReference type="AlphaFoldDB" id="A0A8D6EAN1"/>
<evidence type="ECO:0000313" key="2">
    <source>
        <dbReference type="Proteomes" id="UP000655094"/>
    </source>
</evidence>
<dbReference type="EMBL" id="BNFF01000001">
    <property type="protein sequence ID" value="GHK55824.1"/>
    <property type="molecule type" value="Genomic_DNA"/>
</dbReference>
<dbReference type="Proteomes" id="UP000655094">
    <property type="component" value="Unassembled WGS sequence"/>
</dbReference>
<sequence length="70" mass="8043">MVMPRSSVMPAAEAKLKLARSRYARLYVINTIGMMYHQRFVAFVELFIGLPLSMRRHTSVETDAAVPRCR</sequence>
<comment type="caution">
    <text evidence="1">The sequence shown here is derived from an EMBL/GenBank/DDBJ whole genome shotgun (WGS) entry which is preliminary data.</text>
</comment>